<keyword evidence="3" id="KW-1185">Reference proteome</keyword>
<proteinExistence type="predicted"/>
<dbReference type="EMBL" id="JAMZFV010000011">
    <property type="protein sequence ID" value="MCP1110324.1"/>
    <property type="molecule type" value="Genomic_DNA"/>
</dbReference>
<accession>A0ABT1EHZ8</accession>
<protein>
    <submittedName>
        <fullName evidence="2">Uncharacterized protein</fullName>
    </submittedName>
</protein>
<sequence>MQEMKKNEFTEIVTDTKAVKERIAEKDAKASEEFKASMEAVLNGEIESQEEINDLFAKAILSEREEREAQKNKELDEELKRHEAEIIARYEAEGLKSQATERKDERLKKWLDNIPGMND</sequence>
<dbReference type="RefSeq" id="WP_262069204.1">
    <property type="nucleotide sequence ID" value="NZ_JAMXOC010000011.1"/>
</dbReference>
<keyword evidence="1" id="KW-0175">Coiled coil</keyword>
<reference evidence="2 3" key="1">
    <citation type="journal article" date="2022" name="Genome Biol. Evol.">
        <title>Host diet, physiology and behaviors set the stage for Lachnospiraceae cladogenesis.</title>
        <authorList>
            <person name="Vera-Ponce De Leon A."/>
            <person name="Schneider M."/>
            <person name="Jahnes B.C."/>
            <person name="Sadowski V."/>
            <person name="Camuy-Velez L.A."/>
            <person name="Duan J."/>
            <person name="Sabree Z.L."/>
        </authorList>
    </citation>
    <scope>NUCLEOTIDE SEQUENCE [LARGE SCALE GENOMIC DNA]</scope>
    <source>
        <strain evidence="2 3">PAL227</strain>
    </source>
</reference>
<feature type="coiled-coil region" evidence="1">
    <location>
        <begin position="58"/>
        <end position="85"/>
    </location>
</feature>
<evidence type="ECO:0000313" key="3">
    <source>
        <dbReference type="Proteomes" id="UP001523565"/>
    </source>
</evidence>
<dbReference type="Proteomes" id="UP001523565">
    <property type="component" value="Unassembled WGS sequence"/>
</dbReference>
<comment type="caution">
    <text evidence="2">The sequence shown here is derived from an EMBL/GenBank/DDBJ whole genome shotgun (WGS) entry which is preliminary data.</text>
</comment>
<name>A0ABT1EHZ8_9FIRM</name>
<gene>
    <name evidence="2" type="ORF">NK118_08675</name>
</gene>
<evidence type="ECO:0000313" key="2">
    <source>
        <dbReference type="EMBL" id="MCP1110324.1"/>
    </source>
</evidence>
<evidence type="ECO:0000256" key="1">
    <source>
        <dbReference type="SAM" id="Coils"/>
    </source>
</evidence>
<organism evidence="2 3">
    <name type="scientific">Ohessyouella blattaphilus</name>
    <dbReference type="NCBI Taxonomy" id="2949333"/>
    <lineage>
        <taxon>Bacteria</taxon>
        <taxon>Bacillati</taxon>
        <taxon>Bacillota</taxon>
        <taxon>Clostridia</taxon>
        <taxon>Lachnospirales</taxon>
        <taxon>Lachnospiraceae</taxon>
        <taxon>Ohessyouella</taxon>
    </lineage>
</organism>